<gene>
    <name evidence="1" type="ORF">RirG_026290</name>
</gene>
<evidence type="ECO:0000313" key="1">
    <source>
        <dbReference type="EMBL" id="EXX77172.1"/>
    </source>
</evidence>
<dbReference type="AlphaFoldDB" id="A0A015K603"/>
<keyword evidence="2" id="KW-1185">Reference proteome</keyword>
<organism evidence="1 2">
    <name type="scientific">Rhizophagus irregularis (strain DAOM 197198w)</name>
    <name type="common">Glomus intraradices</name>
    <dbReference type="NCBI Taxonomy" id="1432141"/>
    <lineage>
        <taxon>Eukaryota</taxon>
        <taxon>Fungi</taxon>
        <taxon>Fungi incertae sedis</taxon>
        <taxon>Mucoromycota</taxon>
        <taxon>Glomeromycotina</taxon>
        <taxon>Glomeromycetes</taxon>
        <taxon>Glomerales</taxon>
        <taxon>Glomeraceae</taxon>
        <taxon>Rhizophagus</taxon>
    </lineage>
</organism>
<comment type="caution">
    <text evidence="1">The sequence shown here is derived from an EMBL/GenBank/DDBJ whole genome shotgun (WGS) entry which is preliminary data.</text>
</comment>
<sequence>MMIDNNKIDNVENSMMWLEFILEDNELKETLRNFVDEWLYTVDKEIIVNIGAVIQKGDELCLDGFLGMELIPKSSDIYKFNFDGILSVKKHTYVSKDDKMVTQKAIQDVKVPAIKKELISCEQTIKEIEFKMNNLLVDEYSLRWNYIPIEHAYKFWFKELIYNSTK</sequence>
<proteinExistence type="predicted"/>
<dbReference type="Proteomes" id="UP000022910">
    <property type="component" value="Unassembled WGS sequence"/>
</dbReference>
<protein>
    <submittedName>
        <fullName evidence="1">Uncharacterized protein</fullName>
    </submittedName>
</protein>
<reference evidence="1 2" key="1">
    <citation type="submission" date="2014-02" db="EMBL/GenBank/DDBJ databases">
        <title>Single nucleus genome sequencing reveals high similarity among nuclei of an endomycorrhizal fungus.</title>
        <authorList>
            <person name="Lin K."/>
            <person name="Geurts R."/>
            <person name="Zhang Z."/>
            <person name="Limpens E."/>
            <person name="Saunders D.G."/>
            <person name="Mu D."/>
            <person name="Pang E."/>
            <person name="Cao H."/>
            <person name="Cha H."/>
            <person name="Lin T."/>
            <person name="Zhou Q."/>
            <person name="Shang Y."/>
            <person name="Li Y."/>
            <person name="Ivanov S."/>
            <person name="Sharma T."/>
            <person name="Velzen R.V."/>
            <person name="Ruijter N.D."/>
            <person name="Aanen D.K."/>
            <person name="Win J."/>
            <person name="Kamoun S."/>
            <person name="Bisseling T."/>
            <person name="Huang S."/>
        </authorList>
    </citation>
    <scope>NUCLEOTIDE SEQUENCE [LARGE SCALE GENOMIC DNA]</scope>
    <source>
        <strain evidence="2">DAOM197198w</strain>
    </source>
</reference>
<name>A0A015K603_RHIIW</name>
<dbReference type="OrthoDB" id="2349083at2759"/>
<evidence type="ECO:0000313" key="2">
    <source>
        <dbReference type="Proteomes" id="UP000022910"/>
    </source>
</evidence>
<dbReference type="HOGENOM" id="CLU_1603632_0_0_1"/>
<dbReference type="EMBL" id="JEMT01011637">
    <property type="protein sequence ID" value="EXX77172.1"/>
    <property type="molecule type" value="Genomic_DNA"/>
</dbReference>
<accession>A0A015K603</accession>